<dbReference type="PROSITE" id="PS50144">
    <property type="entry name" value="MATH"/>
    <property type="match status" value="1"/>
</dbReference>
<dbReference type="Gene3D" id="2.60.210.10">
    <property type="entry name" value="Apoptosis, Tumor Necrosis Factor Receptor Associated Protein 2, Chain A"/>
    <property type="match status" value="1"/>
</dbReference>
<accession>M8BXR0</accession>
<dbReference type="SUPFAM" id="SSF49599">
    <property type="entry name" value="TRAF domain-like"/>
    <property type="match status" value="1"/>
</dbReference>
<dbReference type="PANTHER" id="PTHR26379:SF524">
    <property type="entry name" value="MATH DOMAIN-CONTAINING PROTEIN"/>
    <property type="match status" value="1"/>
</dbReference>
<dbReference type="AlphaFoldDB" id="M8BXR0"/>
<evidence type="ECO:0000256" key="1">
    <source>
        <dbReference type="ARBA" id="ARBA00004906"/>
    </source>
</evidence>
<comment type="pathway">
    <text evidence="1">Protein modification; protein ubiquitination.</text>
</comment>
<dbReference type="PANTHER" id="PTHR26379">
    <property type="entry name" value="BTB/POZ AND MATH DOMAIN-CONTAINING PROTEIN 1"/>
    <property type="match status" value="1"/>
</dbReference>
<organism evidence="3">
    <name type="scientific">Aegilops tauschii</name>
    <name type="common">Tausch's goatgrass</name>
    <name type="synonym">Aegilops squarrosa</name>
    <dbReference type="NCBI Taxonomy" id="37682"/>
    <lineage>
        <taxon>Eukaryota</taxon>
        <taxon>Viridiplantae</taxon>
        <taxon>Streptophyta</taxon>
        <taxon>Embryophyta</taxon>
        <taxon>Tracheophyta</taxon>
        <taxon>Spermatophyta</taxon>
        <taxon>Magnoliopsida</taxon>
        <taxon>Liliopsida</taxon>
        <taxon>Poales</taxon>
        <taxon>Poaceae</taxon>
        <taxon>BOP clade</taxon>
        <taxon>Pooideae</taxon>
        <taxon>Triticodae</taxon>
        <taxon>Triticeae</taxon>
        <taxon>Triticinae</taxon>
        <taxon>Aegilops</taxon>
    </lineage>
</organism>
<sequence>MADQCKLSAAAVAESEGRSYVLKLYGYSSAKRLLKCGECVTSPPFGAGGHNWVVRFYPNGDLAEDGDYYMVVHLVLDSDSMNVKVKIRSFIVVNDLEPFNLNIYDHIFPLKVIRVQGGAPCGSMKEKVGSPIEIHEMEAVVFKSLLYFIYTDSLPTLEMTSNQSEARLDVTTAGHLLVAADRYNVERLKLICEHKLCNHIDVNMVATSLALAEQHSCSGLKEACLQFLASPTNLEAMMASDGYQHLKTSCPSVLKELVARLLPDTMKAAKDIIMTI</sequence>
<comment type="similarity">
    <text evidence="2">Belongs to the Tdpoz family.</text>
</comment>
<reference evidence="3" key="1">
    <citation type="submission" date="2015-06" db="UniProtKB">
        <authorList>
            <consortium name="EnsemblPlants"/>
        </authorList>
    </citation>
    <scope>IDENTIFICATION</scope>
</reference>
<dbReference type="Gene3D" id="3.30.710.10">
    <property type="entry name" value="Potassium Channel Kv1.1, Chain A"/>
    <property type="match status" value="1"/>
</dbReference>
<dbReference type="GO" id="GO:0016567">
    <property type="term" value="P:protein ubiquitination"/>
    <property type="evidence" value="ECO:0007669"/>
    <property type="project" value="InterPro"/>
</dbReference>
<dbReference type="InterPro" id="IPR045005">
    <property type="entry name" value="BPM1-6"/>
</dbReference>
<dbReference type="Pfam" id="PF00651">
    <property type="entry name" value="BTB"/>
    <property type="match status" value="1"/>
</dbReference>
<name>M8BXR0_AEGTA</name>
<dbReference type="CDD" id="cd00121">
    <property type="entry name" value="MATH"/>
    <property type="match status" value="1"/>
</dbReference>
<dbReference type="InterPro" id="IPR011333">
    <property type="entry name" value="SKP1/BTB/POZ_sf"/>
</dbReference>
<dbReference type="EnsemblPlants" id="EMT26593">
    <property type="protein sequence ID" value="EMT26593"/>
    <property type="gene ID" value="F775_25643"/>
</dbReference>
<protein>
    <submittedName>
        <fullName evidence="3">Speckle-type POZ protein-like protein</fullName>
    </submittedName>
</protein>
<dbReference type="Gene3D" id="1.25.40.420">
    <property type="match status" value="1"/>
</dbReference>
<dbReference type="SUPFAM" id="SSF54695">
    <property type="entry name" value="POZ domain"/>
    <property type="match status" value="1"/>
</dbReference>
<dbReference type="Pfam" id="PF24570">
    <property type="entry name" value="BACK_BPM_SPOP"/>
    <property type="match status" value="1"/>
</dbReference>
<dbReference type="InterPro" id="IPR000210">
    <property type="entry name" value="BTB/POZ_dom"/>
</dbReference>
<dbReference type="InterPro" id="IPR056423">
    <property type="entry name" value="BACK_BPM_SPOP"/>
</dbReference>
<evidence type="ECO:0000313" key="3">
    <source>
        <dbReference type="EnsemblPlants" id="EMT26593"/>
    </source>
</evidence>
<dbReference type="Pfam" id="PF22486">
    <property type="entry name" value="MATH_2"/>
    <property type="match status" value="1"/>
</dbReference>
<dbReference type="InterPro" id="IPR002083">
    <property type="entry name" value="MATH/TRAF_dom"/>
</dbReference>
<proteinExistence type="inferred from homology"/>
<dbReference type="InterPro" id="IPR008974">
    <property type="entry name" value="TRAF-like"/>
</dbReference>
<evidence type="ECO:0000256" key="2">
    <source>
        <dbReference type="ARBA" id="ARBA00010846"/>
    </source>
</evidence>